<dbReference type="EnsemblMetazoa" id="CJA40067c.1">
    <property type="protein sequence ID" value="CJA40067c.1"/>
    <property type="gene ID" value="WBGene00215915"/>
</dbReference>
<evidence type="ECO:0000313" key="2">
    <source>
        <dbReference type="EnsemblMetazoa" id="CJA40067c.1"/>
    </source>
</evidence>
<protein>
    <submittedName>
        <fullName evidence="2">Uncharacterized protein</fullName>
    </submittedName>
</protein>
<reference evidence="2" key="2">
    <citation type="submission" date="2022-06" db="UniProtKB">
        <authorList>
            <consortium name="EnsemblMetazoa"/>
        </authorList>
    </citation>
    <scope>IDENTIFICATION</scope>
    <source>
        <strain evidence="2">DF5081</strain>
    </source>
</reference>
<organism evidence="2 3">
    <name type="scientific">Caenorhabditis japonica</name>
    <dbReference type="NCBI Taxonomy" id="281687"/>
    <lineage>
        <taxon>Eukaryota</taxon>
        <taxon>Metazoa</taxon>
        <taxon>Ecdysozoa</taxon>
        <taxon>Nematoda</taxon>
        <taxon>Chromadorea</taxon>
        <taxon>Rhabditida</taxon>
        <taxon>Rhabditina</taxon>
        <taxon>Rhabditomorpha</taxon>
        <taxon>Rhabditoidea</taxon>
        <taxon>Rhabditidae</taxon>
        <taxon>Peloderinae</taxon>
        <taxon>Caenorhabditis</taxon>
    </lineage>
</organism>
<proteinExistence type="predicted"/>
<sequence>MPGLLLPEDFHIKPEELLNDARRSYWFIAKYRTRTRVLSAPQPFMELGQDYDITKKKRVMAKGLMRPVLIRTQKLIPLQRNPGMVVALLPQLMPLQLARGIRLGHHRQRFMRLTAALSQRWIDGSPKQRSQREHGSAHPNSHQTTRTGPVITIFFSANGLLVNQSIAFINNESMCKPSGPTLNNGDVA</sequence>
<reference evidence="3" key="1">
    <citation type="submission" date="2010-08" db="EMBL/GenBank/DDBJ databases">
        <authorList>
            <consortium name="Caenorhabditis japonica Sequencing Consortium"/>
            <person name="Wilson R.K."/>
        </authorList>
    </citation>
    <scope>NUCLEOTIDE SEQUENCE [LARGE SCALE GENOMIC DNA]</scope>
    <source>
        <strain evidence="3">DF5081</strain>
    </source>
</reference>
<evidence type="ECO:0000313" key="3">
    <source>
        <dbReference type="Proteomes" id="UP000005237"/>
    </source>
</evidence>
<keyword evidence="3" id="KW-1185">Reference proteome</keyword>
<dbReference type="AlphaFoldDB" id="A0A8R1ETL2"/>
<name>A0A8R1ETL2_CAEJA</name>
<evidence type="ECO:0000256" key="1">
    <source>
        <dbReference type="SAM" id="MobiDB-lite"/>
    </source>
</evidence>
<accession>A0A8R1ETL2</accession>
<feature type="region of interest" description="Disordered" evidence="1">
    <location>
        <begin position="123"/>
        <end position="145"/>
    </location>
</feature>
<dbReference type="Proteomes" id="UP000005237">
    <property type="component" value="Unassembled WGS sequence"/>
</dbReference>